<dbReference type="Proteomes" id="UP000054549">
    <property type="component" value="Unassembled WGS sequence"/>
</dbReference>
<evidence type="ECO:0000313" key="7">
    <source>
        <dbReference type="EMBL" id="KIL69084.1"/>
    </source>
</evidence>
<dbReference type="PROSITE" id="PS50089">
    <property type="entry name" value="ZF_RING_2"/>
    <property type="match status" value="1"/>
</dbReference>
<evidence type="ECO:0000256" key="1">
    <source>
        <dbReference type="ARBA" id="ARBA00022723"/>
    </source>
</evidence>
<evidence type="ECO:0000259" key="6">
    <source>
        <dbReference type="PROSITE" id="PS50089"/>
    </source>
</evidence>
<keyword evidence="3" id="KW-0862">Zinc</keyword>
<dbReference type="SMART" id="SM00184">
    <property type="entry name" value="RING"/>
    <property type="match status" value="1"/>
</dbReference>
<dbReference type="PROSITE" id="PS00518">
    <property type="entry name" value="ZF_RING_1"/>
    <property type="match status" value="1"/>
</dbReference>
<dbReference type="InterPro" id="IPR013083">
    <property type="entry name" value="Znf_RING/FYVE/PHD"/>
</dbReference>
<feature type="domain" description="RING-type" evidence="6">
    <location>
        <begin position="13"/>
        <end position="54"/>
    </location>
</feature>
<dbReference type="CDD" id="cd16449">
    <property type="entry name" value="RING-HC"/>
    <property type="match status" value="1"/>
</dbReference>
<dbReference type="InterPro" id="IPR042755">
    <property type="entry name" value="COP1"/>
</dbReference>
<dbReference type="InParanoid" id="A0A0C2TPF5"/>
<keyword evidence="2 4" id="KW-0863">Zinc-finger</keyword>
<feature type="compositionally biased region" description="Basic and acidic residues" evidence="5">
    <location>
        <begin position="145"/>
        <end position="177"/>
    </location>
</feature>
<dbReference type="SUPFAM" id="SSF57850">
    <property type="entry name" value="RING/U-box"/>
    <property type="match status" value="1"/>
</dbReference>
<accession>A0A0C2TPF5</accession>
<keyword evidence="8" id="KW-1185">Reference proteome</keyword>
<dbReference type="GO" id="GO:0061630">
    <property type="term" value="F:ubiquitin protein ligase activity"/>
    <property type="evidence" value="ECO:0007669"/>
    <property type="project" value="InterPro"/>
</dbReference>
<gene>
    <name evidence="7" type="ORF">M378DRAFT_195901</name>
</gene>
<dbReference type="Pfam" id="PF13920">
    <property type="entry name" value="zf-C3HC4_3"/>
    <property type="match status" value="1"/>
</dbReference>
<dbReference type="STRING" id="946122.A0A0C2TPF5"/>
<dbReference type="GO" id="GO:0008270">
    <property type="term" value="F:zinc ion binding"/>
    <property type="evidence" value="ECO:0007669"/>
    <property type="project" value="UniProtKB-KW"/>
</dbReference>
<proteinExistence type="predicted"/>
<dbReference type="HOGENOM" id="CLU_062453_0_0_1"/>
<protein>
    <recommendedName>
        <fullName evidence="6">RING-type domain-containing protein</fullName>
    </recommendedName>
</protein>
<feature type="region of interest" description="Disordered" evidence="5">
    <location>
        <begin position="145"/>
        <end position="190"/>
    </location>
</feature>
<keyword evidence="1" id="KW-0479">Metal-binding</keyword>
<evidence type="ECO:0000256" key="4">
    <source>
        <dbReference type="PROSITE-ProRule" id="PRU00175"/>
    </source>
</evidence>
<evidence type="ECO:0000313" key="8">
    <source>
        <dbReference type="Proteomes" id="UP000054549"/>
    </source>
</evidence>
<name>A0A0C2TPF5_AMAMK</name>
<evidence type="ECO:0000256" key="3">
    <source>
        <dbReference type="ARBA" id="ARBA00022833"/>
    </source>
</evidence>
<dbReference type="EMBL" id="KN818226">
    <property type="protein sequence ID" value="KIL69084.1"/>
    <property type="molecule type" value="Genomic_DNA"/>
</dbReference>
<dbReference type="Gene3D" id="3.30.40.10">
    <property type="entry name" value="Zinc/RING finger domain, C3HC4 (zinc finger)"/>
    <property type="match status" value="1"/>
</dbReference>
<sequence>MDDPPQHKAYARCGVCMVTFSTHEFKLLSPCGHFLCNSCINTMFPSRKTCPFCRAPITKESFRTILLDFVPASVALTDKVIEGLDLMNENAKLVSVLKTPAKLKEAAESLNVDQELAHSLKQAITEFKERLVPLFKERKEQKEQIDKLHSQLEQSKSHEEKMEESTAKLRSLEDKVRTNRKNHRQVESERDKALEIATRATNELTIVRDENEALKARLAVVEKEIDTLKGSLQHHKAAERKNKVKKKEMQHQIAELESKLNQANKTNELVVGTSTLADSGYVDLDDNSESTKSRKRSQSRHTFDLAQYSIDTQLDFEGMPGPGFSSDWTPNKRLKAPNSKVKEITNFPIELDKFNRLAAPAHLGPKRKLRVPDALR</sequence>
<evidence type="ECO:0000256" key="2">
    <source>
        <dbReference type="ARBA" id="ARBA00022771"/>
    </source>
</evidence>
<dbReference type="OrthoDB" id="6105938at2759"/>
<organism evidence="7 8">
    <name type="scientific">Amanita muscaria (strain Koide BX008)</name>
    <dbReference type="NCBI Taxonomy" id="946122"/>
    <lineage>
        <taxon>Eukaryota</taxon>
        <taxon>Fungi</taxon>
        <taxon>Dikarya</taxon>
        <taxon>Basidiomycota</taxon>
        <taxon>Agaricomycotina</taxon>
        <taxon>Agaricomycetes</taxon>
        <taxon>Agaricomycetidae</taxon>
        <taxon>Agaricales</taxon>
        <taxon>Pluteineae</taxon>
        <taxon>Amanitaceae</taxon>
        <taxon>Amanita</taxon>
    </lineage>
</organism>
<reference evidence="7 8" key="1">
    <citation type="submission" date="2014-04" db="EMBL/GenBank/DDBJ databases">
        <title>Evolutionary Origins and Diversification of the Mycorrhizal Mutualists.</title>
        <authorList>
            <consortium name="DOE Joint Genome Institute"/>
            <consortium name="Mycorrhizal Genomics Consortium"/>
            <person name="Kohler A."/>
            <person name="Kuo A."/>
            <person name="Nagy L.G."/>
            <person name="Floudas D."/>
            <person name="Copeland A."/>
            <person name="Barry K.W."/>
            <person name="Cichocki N."/>
            <person name="Veneault-Fourrey C."/>
            <person name="LaButti K."/>
            <person name="Lindquist E.A."/>
            <person name="Lipzen A."/>
            <person name="Lundell T."/>
            <person name="Morin E."/>
            <person name="Murat C."/>
            <person name="Riley R."/>
            <person name="Ohm R."/>
            <person name="Sun H."/>
            <person name="Tunlid A."/>
            <person name="Henrissat B."/>
            <person name="Grigoriev I.V."/>
            <person name="Hibbett D.S."/>
            <person name="Martin F."/>
        </authorList>
    </citation>
    <scope>NUCLEOTIDE SEQUENCE [LARGE SCALE GENOMIC DNA]</scope>
    <source>
        <strain evidence="7 8">Koide BX008</strain>
    </source>
</reference>
<feature type="region of interest" description="Disordered" evidence="5">
    <location>
        <begin position="280"/>
        <end position="301"/>
    </location>
</feature>
<dbReference type="InterPro" id="IPR001841">
    <property type="entry name" value="Znf_RING"/>
</dbReference>
<dbReference type="PANTHER" id="PTHR44080:SF6">
    <property type="entry name" value="CHROMOSOME UNDETERMINED SCAFFOLD_30, WHOLE GENOME SHOTGUN SEQUENCE"/>
    <property type="match status" value="1"/>
</dbReference>
<evidence type="ECO:0000256" key="5">
    <source>
        <dbReference type="SAM" id="MobiDB-lite"/>
    </source>
</evidence>
<dbReference type="AlphaFoldDB" id="A0A0C2TPF5"/>
<dbReference type="PANTHER" id="PTHR44080">
    <property type="entry name" value="E3 UBIQUITIN-PROTEIN LIGASE COP1"/>
    <property type="match status" value="1"/>
</dbReference>
<dbReference type="InterPro" id="IPR017907">
    <property type="entry name" value="Znf_RING_CS"/>
</dbReference>